<dbReference type="GO" id="GO:0016887">
    <property type="term" value="F:ATP hydrolysis activity"/>
    <property type="evidence" value="ECO:0007669"/>
    <property type="project" value="InterPro"/>
</dbReference>
<evidence type="ECO:0000313" key="4">
    <source>
        <dbReference type="EMBL" id="GAH66602.1"/>
    </source>
</evidence>
<organism evidence="4">
    <name type="scientific">marine sediment metagenome</name>
    <dbReference type="NCBI Taxonomy" id="412755"/>
    <lineage>
        <taxon>unclassified sequences</taxon>
        <taxon>metagenomes</taxon>
        <taxon>ecological metagenomes</taxon>
    </lineage>
</organism>
<comment type="caution">
    <text evidence="4">The sequence shown here is derived from an EMBL/GenBank/DDBJ whole genome shotgun (WGS) entry which is preliminary data.</text>
</comment>
<dbReference type="Pfam" id="PF00004">
    <property type="entry name" value="AAA"/>
    <property type="match status" value="1"/>
</dbReference>
<keyword evidence="1" id="KW-0547">Nucleotide-binding</keyword>
<dbReference type="EMBL" id="BARU01028089">
    <property type="protein sequence ID" value="GAH66602.1"/>
    <property type="molecule type" value="Genomic_DNA"/>
</dbReference>
<evidence type="ECO:0000256" key="2">
    <source>
        <dbReference type="ARBA" id="ARBA00022840"/>
    </source>
</evidence>
<sequence length="123" mass="13886">RPEFALNPNNEVVRFTRDTRLKISKKIVFINNIGKPVTADDIIGLDNEITEIKKILNLSLTHPSFAEYSKIEPPKGILLVGPSGVGKTLLARIIANEINYYFIPTSLTDIFQKYQGDSEKRLK</sequence>
<evidence type="ECO:0000259" key="3">
    <source>
        <dbReference type="Pfam" id="PF00004"/>
    </source>
</evidence>
<dbReference type="Gene3D" id="3.40.50.300">
    <property type="entry name" value="P-loop containing nucleotide triphosphate hydrolases"/>
    <property type="match status" value="1"/>
</dbReference>
<dbReference type="PANTHER" id="PTHR23073">
    <property type="entry name" value="26S PROTEASOME REGULATORY SUBUNIT"/>
    <property type="match status" value="1"/>
</dbReference>
<reference evidence="4" key="1">
    <citation type="journal article" date="2014" name="Front. Microbiol.">
        <title>High frequency of phylogenetically diverse reductive dehalogenase-homologous genes in deep subseafloor sedimentary metagenomes.</title>
        <authorList>
            <person name="Kawai M."/>
            <person name="Futagami T."/>
            <person name="Toyoda A."/>
            <person name="Takaki Y."/>
            <person name="Nishi S."/>
            <person name="Hori S."/>
            <person name="Arai W."/>
            <person name="Tsubouchi T."/>
            <person name="Morono Y."/>
            <person name="Uchiyama I."/>
            <person name="Ito T."/>
            <person name="Fujiyama A."/>
            <person name="Inagaki F."/>
            <person name="Takami H."/>
        </authorList>
    </citation>
    <scope>NUCLEOTIDE SEQUENCE</scope>
    <source>
        <strain evidence="4">Expedition CK06-06</strain>
    </source>
</reference>
<feature type="domain" description="ATPase AAA-type core" evidence="3">
    <location>
        <begin position="77"/>
        <end position="122"/>
    </location>
</feature>
<dbReference type="InterPro" id="IPR027417">
    <property type="entry name" value="P-loop_NTPase"/>
</dbReference>
<dbReference type="InterPro" id="IPR003959">
    <property type="entry name" value="ATPase_AAA_core"/>
</dbReference>
<dbReference type="GO" id="GO:0005524">
    <property type="term" value="F:ATP binding"/>
    <property type="evidence" value="ECO:0007669"/>
    <property type="project" value="UniProtKB-KW"/>
</dbReference>
<dbReference type="InterPro" id="IPR050221">
    <property type="entry name" value="26S_Proteasome_ATPase"/>
</dbReference>
<gene>
    <name evidence="4" type="ORF">S03H2_44885</name>
</gene>
<keyword evidence="2" id="KW-0067">ATP-binding</keyword>
<accession>X1HB46</accession>
<evidence type="ECO:0000256" key="1">
    <source>
        <dbReference type="ARBA" id="ARBA00022741"/>
    </source>
</evidence>
<dbReference type="SUPFAM" id="SSF52540">
    <property type="entry name" value="P-loop containing nucleoside triphosphate hydrolases"/>
    <property type="match status" value="1"/>
</dbReference>
<proteinExistence type="predicted"/>
<feature type="non-terminal residue" evidence="4">
    <location>
        <position position="1"/>
    </location>
</feature>
<dbReference type="AlphaFoldDB" id="X1HB46"/>
<name>X1HB46_9ZZZZ</name>
<protein>
    <recommendedName>
        <fullName evidence="3">ATPase AAA-type core domain-containing protein</fullName>
    </recommendedName>
</protein>